<gene>
    <name evidence="2" type="ORF">CUJ89_02135</name>
</gene>
<protein>
    <submittedName>
        <fullName evidence="2">Helicase SNF2</fullName>
    </submittedName>
</protein>
<evidence type="ECO:0000259" key="1">
    <source>
        <dbReference type="Pfam" id="PF04851"/>
    </source>
</evidence>
<evidence type="ECO:0000313" key="3">
    <source>
        <dbReference type="Proteomes" id="UP000253104"/>
    </source>
</evidence>
<dbReference type="GO" id="GO:0005829">
    <property type="term" value="C:cytosol"/>
    <property type="evidence" value="ECO:0007669"/>
    <property type="project" value="TreeGrafter"/>
</dbReference>
<keyword evidence="2" id="KW-0378">Hydrolase</keyword>
<dbReference type="REBASE" id="258621">
    <property type="entry name" value="BpyHSR5ORF2140P"/>
</dbReference>
<dbReference type="InterPro" id="IPR006935">
    <property type="entry name" value="Helicase/UvrB_N"/>
</dbReference>
<keyword evidence="2" id="KW-0347">Helicase</keyword>
<keyword evidence="2" id="KW-0547">Nucleotide-binding</keyword>
<dbReference type="OrthoDB" id="9804145at2"/>
<name>A0A2Z5MRR4_BURPY</name>
<dbReference type="GO" id="GO:0005524">
    <property type="term" value="F:ATP binding"/>
    <property type="evidence" value="ECO:0007669"/>
    <property type="project" value="InterPro"/>
</dbReference>
<proteinExistence type="predicted"/>
<dbReference type="PANTHER" id="PTHR47396:SF1">
    <property type="entry name" value="ATP-DEPENDENT HELICASE IRC3-RELATED"/>
    <property type="match status" value="1"/>
</dbReference>
<dbReference type="GO" id="GO:0003677">
    <property type="term" value="F:DNA binding"/>
    <property type="evidence" value="ECO:0007669"/>
    <property type="project" value="InterPro"/>
</dbReference>
<dbReference type="GO" id="GO:0016787">
    <property type="term" value="F:hydrolase activity"/>
    <property type="evidence" value="ECO:0007669"/>
    <property type="project" value="InterPro"/>
</dbReference>
<dbReference type="PANTHER" id="PTHR47396">
    <property type="entry name" value="TYPE I RESTRICTION ENZYME ECOKI R PROTEIN"/>
    <property type="match status" value="1"/>
</dbReference>
<sequence>MSRISPMSFQKQHIEALLSRFRALKSRYDALGKDASEVELNRLRRADACVLLQAPTGIGKTLIACELLSRFSAEERVLWIWFAPFAGVIDQAKTALTSQAPNLTQLDIESGRRAENLLPGATFVLTWQTVAARSKDSRLARQSGEAGLAIDDLLVQARHENFRIGVVVDEAHHGFVRASEASKFFANVVQPDFVLMMTATPRDADAEKFSQQTGYRIGGPSEWASITRKEGVDAQLLKRSVKAARFIAKNHDDAQLLAFEEVAMSECATMHRRIKETLANIGIALTPLMLVQVPNGGQALQKAREYLTGPLKFSEEAVRVHTADEPDPSLAALADDPQVEVIIFKMAIATGFDAPRAFTLAALRGNRDTDFGIQVVGRIMRVHRLLQGKLESVPAVLNYGYVFLANSEAQEGLVGAAARINQMPQQLASANPSTVVTVLAGSATVQVVHPGESLSLLHDESSVTPEGLEPPEDEGVDDVPLSAPTAIQAALFETLNPEGPDVSQKLVHGFAEASPLTRAFELEAQSGGQRYSLKEGMPSTLVAEKLPAAPDDVEERLVAHIDFSKVLGDRYKVRSRVTERVEDVFSKTSPEDHDVWANVSPAAIADRARQIAFEFDELDRRELLLALKERFKSALQEEGHELPDTEEQLTRQLELVLVRNESLIRQAYKRVRAENVEATIVKLPSAIESPSPLLPAKRNIYGVFPDSLSPQEREFAEHIDSAKEVVWWHRNPVHRPESVSLYQWSGGVGFFPDFVIRIAGRSEGGGIALLELKGPQLQQYDRAKAAAHHITYGRVFMVGKEGRDGGFRLWRLVDDRLVDDGPFETHRLRYS</sequence>
<dbReference type="EMBL" id="CP024902">
    <property type="protein sequence ID" value="AXF19428.1"/>
    <property type="molecule type" value="Genomic_DNA"/>
</dbReference>
<dbReference type="SUPFAM" id="SSF52540">
    <property type="entry name" value="P-loop containing nucleoside triphosphate hydrolases"/>
    <property type="match status" value="2"/>
</dbReference>
<dbReference type="GO" id="GO:0004386">
    <property type="term" value="F:helicase activity"/>
    <property type="evidence" value="ECO:0007669"/>
    <property type="project" value="UniProtKB-KW"/>
</dbReference>
<dbReference type="Proteomes" id="UP000253104">
    <property type="component" value="Chromosome mHSR5_A"/>
</dbReference>
<dbReference type="InterPro" id="IPR050742">
    <property type="entry name" value="Helicase_Restrict-Modif_Enz"/>
</dbReference>
<evidence type="ECO:0000313" key="2">
    <source>
        <dbReference type="EMBL" id="AXF19428.1"/>
    </source>
</evidence>
<dbReference type="AlphaFoldDB" id="A0A2Z5MRR4"/>
<dbReference type="Gene3D" id="3.40.50.300">
    <property type="entry name" value="P-loop containing nucleotide triphosphate hydrolases"/>
    <property type="match status" value="1"/>
</dbReference>
<feature type="domain" description="Helicase/UvrB N-terminal" evidence="1">
    <location>
        <begin position="5"/>
        <end position="202"/>
    </location>
</feature>
<organism evidence="2 3">
    <name type="scientific">Burkholderia pyrrocinia</name>
    <name type="common">Pseudomonas pyrrocinia</name>
    <dbReference type="NCBI Taxonomy" id="60550"/>
    <lineage>
        <taxon>Bacteria</taxon>
        <taxon>Pseudomonadati</taxon>
        <taxon>Pseudomonadota</taxon>
        <taxon>Betaproteobacteria</taxon>
        <taxon>Burkholderiales</taxon>
        <taxon>Burkholderiaceae</taxon>
        <taxon>Burkholderia</taxon>
        <taxon>Burkholderia cepacia complex</taxon>
    </lineage>
</organism>
<dbReference type="InterPro" id="IPR027417">
    <property type="entry name" value="P-loop_NTPase"/>
</dbReference>
<keyword evidence="2" id="KW-0067">ATP-binding</keyword>
<dbReference type="Pfam" id="PF04851">
    <property type="entry name" value="ResIII"/>
    <property type="match status" value="1"/>
</dbReference>
<accession>A0A2Z5MRR4</accession>
<reference evidence="2 3" key="1">
    <citation type="journal article" date="2018" name="ISME J.">
        <title>Involvement of Burkholderiaceae and sulfurous volatiles in disease-suppressive soils.</title>
        <authorList>
            <person name="Carrion V.J."/>
            <person name="Cordovez V."/>
            <person name="Tyc O."/>
            <person name="Etalo D.W."/>
            <person name="de Bruijn I."/>
            <person name="de Jager V.C."/>
            <person name="Medema M.H."/>
            <person name="Eberl L."/>
            <person name="Raaijmakers J.M."/>
        </authorList>
    </citation>
    <scope>NUCLEOTIDE SEQUENCE [LARGE SCALE GENOMIC DNA]</scope>
    <source>
        <strain evidence="3">mHSR5</strain>
    </source>
</reference>
<dbReference type="RefSeq" id="WP_114175832.1">
    <property type="nucleotide sequence ID" value="NZ_CP024902.1"/>
</dbReference>